<feature type="signal peptide" evidence="1">
    <location>
        <begin position="1"/>
        <end position="21"/>
    </location>
</feature>
<accession>A0A1H9GSW1</accession>
<dbReference type="AlphaFoldDB" id="A0A1H9GSW1"/>
<evidence type="ECO:0000313" key="2">
    <source>
        <dbReference type="EMBL" id="SEQ53078.1"/>
    </source>
</evidence>
<feature type="chain" id="PRO_5011749448" evidence="1">
    <location>
        <begin position="22"/>
        <end position="199"/>
    </location>
</feature>
<dbReference type="Proteomes" id="UP000199021">
    <property type="component" value="Unassembled WGS sequence"/>
</dbReference>
<organism evidence="2 3">
    <name type="scientific">Neolewinella agarilytica</name>
    <dbReference type="NCBI Taxonomy" id="478744"/>
    <lineage>
        <taxon>Bacteria</taxon>
        <taxon>Pseudomonadati</taxon>
        <taxon>Bacteroidota</taxon>
        <taxon>Saprospiria</taxon>
        <taxon>Saprospirales</taxon>
        <taxon>Lewinellaceae</taxon>
        <taxon>Neolewinella</taxon>
    </lineage>
</organism>
<protein>
    <submittedName>
        <fullName evidence="2">Uncharacterized protein</fullName>
    </submittedName>
</protein>
<name>A0A1H9GSW1_9BACT</name>
<dbReference type="RefSeq" id="WP_139211854.1">
    <property type="nucleotide sequence ID" value="NZ_FOFB01000011.1"/>
</dbReference>
<dbReference type="STRING" id="478744.SAMN05444359_11191"/>
<dbReference type="PROSITE" id="PS51257">
    <property type="entry name" value="PROKAR_LIPOPROTEIN"/>
    <property type="match status" value="1"/>
</dbReference>
<dbReference type="OrthoDB" id="5522855at2"/>
<dbReference type="InParanoid" id="A0A1H9GSW1"/>
<reference evidence="3" key="1">
    <citation type="submission" date="2016-10" db="EMBL/GenBank/DDBJ databases">
        <authorList>
            <person name="Varghese N."/>
            <person name="Submissions S."/>
        </authorList>
    </citation>
    <scope>NUCLEOTIDE SEQUENCE [LARGE SCALE GENOMIC DNA]</scope>
    <source>
        <strain evidence="3">DSM 24740</strain>
    </source>
</reference>
<gene>
    <name evidence="2" type="ORF">SAMN05444359_11191</name>
</gene>
<keyword evidence="1" id="KW-0732">Signal</keyword>
<keyword evidence="3" id="KW-1185">Reference proteome</keyword>
<proteinExistence type="predicted"/>
<dbReference type="EMBL" id="FOFB01000011">
    <property type="protein sequence ID" value="SEQ53078.1"/>
    <property type="molecule type" value="Genomic_DNA"/>
</dbReference>
<evidence type="ECO:0000256" key="1">
    <source>
        <dbReference type="SAM" id="SignalP"/>
    </source>
</evidence>
<evidence type="ECO:0000313" key="3">
    <source>
        <dbReference type="Proteomes" id="UP000199021"/>
    </source>
</evidence>
<sequence length="199" mass="22202">MKHLPLLLLITLALFTSCANRGHYTVMGSFNKVQLPFAGKKIGVLEPRGVFGDEAAQREVDLGMKKLEKCPETTVFTEEQLNQTDRLPAIFGEGLSDSHIQYFTENTDLDYLIYIDAGPGRADAGTGQPLGFGADREAYSRLFVFDLGDGSEIKSITVNGTLNITEDKKWYQYDYGEPSIGRRALQKGLKYLVKYSDCR</sequence>